<name>A0A2N5RTS3_9BASI</name>
<dbReference type="OrthoDB" id="10492965at2759"/>
<dbReference type="EMBL" id="PGCJ01001683">
    <property type="protein sequence ID" value="PLW04389.1"/>
    <property type="molecule type" value="Genomic_DNA"/>
</dbReference>
<evidence type="ECO:0000256" key="1">
    <source>
        <dbReference type="SAM" id="MobiDB-lite"/>
    </source>
</evidence>
<organism evidence="2 3">
    <name type="scientific">Puccinia coronata f. sp. avenae</name>
    <dbReference type="NCBI Taxonomy" id="200324"/>
    <lineage>
        <taxon>Eukaryota</taxon>
        <taxon>Fungi</taxon>
        <taxon>Dikarya</taxon>
        <taxon>Basidiomycota</taxon>
        <taxon>Pucciniomycotina</taxon>
        <taxon>Pucciniomycetes</taxon>
        <taxon>Pucciniales</taxon>
        <taxon>Pucciniaceae</taxon>
        <taxon>Puccinia</taxon>
    </lineage>
</organism>
<protein>
    <submittedName>
        <fullName evidence="2">Uncharacterized protein</fullName>
    </submittedName>
</protein>
<feature type="non-terminal residue" evidence="2">
    <location>
        <position position="97"/>
    </location>
</feature>
<feature type="region of interest" description="Disordered" evidence="1">
    <location>
        <begin position="1"/>
        <end position="25"/>
    </location>
</feature>
<reference evidence="2 3" key="1">
    <citation type="submission" date="2017-11" db="EMBL/GenBank/DDBJ databases">
        <title>De novo assembly and phasing of dikaryotic genomes from two isolates of Puccinia coronata f. sp. avenae, the causal agent of oat crown rust.</title>
        <authorList>
            <person name="Miller M.E."/>
            <person name="Zhang Y."/>
            <person name="Omidvar V."/>
            <person name="Sperschneider J."/>
            <person name="Schwessinger B."/>
            <person name="Raley C."/>
            <person name="Palmer J.M."/>
            <person name="Garnica D."/>
            <person name="Upadhyaya N."/>
            <person name="Rathjen J."/>
            <person name="Taylor J.M."/>
            <person name="Park R.F."/>
            <person name="Dodds P.N."/>
            <person name="Hirsch C.D."/>
            <person name="Kianian S.F."/>
            <person name="Figueroa M."/>
        </authorList>
    </citation>
    <scope>NUCLEOTIDE SEQUENCE [LARGE SCALE GENOMIC DNA]</scope>
    <source>
        <strain evidence="2">12NC29</strain>
    </source>
</reference>
<dbReference type="Proteomes" id="UP000235388">
    <property type="component" value="Unassembled WGS sequence"/>
</dbReference>
<dbReference type="AlphaFoldDB" id="A0A2N5RTS3"/>
<proteinExistence type="predicted"/>
<feature type="compositionally biased region" description="Basic residues" evidence="1">
    <location>
        <begin position="15"/>
        <end position="24"/>
    </location>
</feature>
<accession>A0A2N5RTS3</accession>
<keyword evidence="3" id="KW-1185">Reference proteome</keyword>
<evidence type="ECO:0000313" key="3">
    <source>
        <dbReference type="Proteomes" id="UP000235388"/>
    </source>
</evidence>
<sequence length="97" mass="11754">MHRSTCPRQYLQRPIHLKSHRKQPHKEGTMVFCTYDSSTKITVVRMSLRGFTLPQIRRTLDSTFSRQSFNRWVQLFHETHYFDKTNDREWSQKPNGK</sequence>
<gene>
    <name evidence="2" type="ORF">PCANC_28946</name>
</gene>
<comment type="caution">
    <text evidence="2">The sequence shown here is derived from an EMBL/GenBank/DDBJ whole genome shotgun (WGS) entry which is preliminary data.</text>
</comment>
<evidence type="ECO:0000313" key="2">
    <source>
        <dbReference type="EMBL" id="PLW04389.1"/>
    </source>
</evidence>